<protein>
    <submittedName>
        <fullName evidence="1">Uncharacterized protein</fullName>
    </submittedName>
</protein>
<accession>A0A2P2R1Y6</accession>
<sequence length="30" mass="3617">MVIAKGYSQVNKQQKHRICTFTRKHIQMQN</sequence>
<name>A0A2P2R1Y6_RHIMU</name>
<dbReference type="EMBL" id="GGEC01092650">
    <property type="protein sequence ID" value="MBX73134.1"/>
    <property type="molecule type" value="Transcribed_RNA"/>
</dbReference>
<organism evidence="1">
    <name type="scientific">Rhizophora mucronata</name>
    <name type="common">Asiatic mangrove</name>
    <dbReference type="NCBI Taxonomy" id="61149"/>
    <lineage>
        <taxon>Eukaryota</taxon>
        <taxon>Viridiplantae</taxon>
        <taxon>Streptophyta</taxon>
        <taxon>Embryophyta</taxon>
        <taxon>Tracheophyta</taxon>
        <taxon>Spermatophyta</taxon>
        <taxon>Magnoliopsida</taxon>
        <taxon>eudicotyledons</taxon>
        <taxon>Gunneridae</taxon>
        <taxon>Pentapetalae</taxon>
        <taxon>rosids</taxon>
        <taxon>fabids</taxon>
        <taxon>Malpighiales</taxon>
        <taxon>Rhizophoraceae</taxon>
        <taxon>Rhizophora</taxon>
    </lineage>
</organism>
<evidence type="ECO:0000313" key="1">
    <source>
        <dbReference type="EMBL" id="MBX73134.1"/>
    </source>
</evidence>
<reference evidence="1" key="1">
    <citation type="submission" date="2018-02" db="EMBL/GenBank/DDBJ databases">
        <title>Rhizophora mucronata_Transcriptome.</title>
        <authorList>
            <person name="Meera S.P."/>
            <person name="Sreeshan A."/>
            <person name="Augustine A."/>
        </authorList>
    </citation>
    <scope>NUCLEOTIDE SEQUENCE</scope>
    <source>
        <tissue evidence="1">Leaf</tissue>
    </source>
</reference>
<proteinExistence type="predicted"/>
<dbReference type="AlphaFoldDB" id="A0A2P2R1Y6"/>